<evidence type="ECO:0000313" key="8">
    <source>
        <dbReference type="Proteomes" id="UP001165740"/>
    </source>
</evidence>
<dbReference type="PROSITE" id="PS50862">
    <property type="entry name" value="AA_TRNA_LIGASE_II"/>
    <property type="match status" value="1"/>
</dbReference>
<dbReference type="Gene3D" id="3.30.1360.30">
    <property type="entry name" value="GAD-like domain"/>
    <property type="match status" value="1"/>
</dbReference>
<accession>A0A9W3BGU0</accession>
<organism evidence="8 9">
    <name type="scientific">Biomphalaria glabrata</name>
    <name type="common">Bloodfluke planorb</name>
    <name type="synonym">Freshwater snail</name>
    <dbReference type="NCBI Taxonomy" id="6526"/>
    <lineage>
        <taxon>Eukaryota</taxon>
        <taxon>Metazoa</taxon>
        <taxon>Spiralia</taxon>
        <taxon>Lophotrochozoa</taxon>
        <taxon>Mollusca</taxon>
        <taxon>Gastropoda</taxon>
        <taxon>Heterobranchia</taxon>
        <taxon>Euthyneura</taxon>
        <taxon>Panpulmonata</taxon>
        <taxon>Hygrophila</taxon>
        <taxon>Lymnaeoidea</taxon>
        <taxon>Planorbidae</taxon>
        <taxon>Biomphalaria</taxon>
    </lineage>
</organism>
<evidence type="ECO:0000256" key="3">
    <source>
        <dbReference type="ARBA" id="ARBA00022741"/>
    </source>
</evidence>
<dbReference type="OrthoDB" id="439710at2759"/>
<dbReference type="PANTHER" id="PTHR22594">
    <property type="entry name" value="ASPARTYL/LYSYL-TRNA SYNTHETASE"/>
    <property type="match status" value="1"/>
</dbReference>
<evidence type="ECO:0000259" key="7">
    <source>
        <dbReference type="PROSITE" id="PS50862"/>
    </source>
</evidence>
<dbReference type="NCBIfam" id="TIGR00459">
    <property type="entry name" value="aspS_bact"/>
    <property type="match status" value="1"/>
</dbReference>
<dbReference type="InterPro" id="IPR004365">
    <property type="entry name" value="NA-bd_OB_tRNA"/>
</dbReference>
<dbReference type="InterPro" id="IPR047089">
    <property type="entry name" value="Asp-tRNA-ligase_1_N"/>
</dbReference>
<dbReference type="Pfam" id="PF01336">
    <property type="entry name" value="tRNA_anti-codon"/>
    <property type="match status" value="1"/>
</dbReference>
<dbReference type="Proteomes" id="UP001165740">
    <property type="component" value="Chromosome 9"/>
</dbReference>
<keyword evidence="2" id="KW-0436">Ligase</keyword>
<dbReference type="Pfam" id="PF00152">
    <property type="entry name" value="tRNA-synt_2"/>
    <property type="match status" value="1"/>
</dbReference>
<feature type="domain" description="Aminoacyl-transfer RNA synthetases class-II family profile" evidence="7">
    <location>
        <begin position="170"/>
        <end position="590"/>
    </location>
</feature>
<dbReference type="Gene3D" id="3.30.930.10">
    <property type="entry name" value="Bira Bifunctional Protein, Domain 2"/>
    <property type="match status" value="1"/>
</dbReference>
<dbReference type="GO" id="GO:0004815">
    <property type="term" value="F:aspartate-tRNA ligase activity"/>
    <property type="evidence" value="ECO:0007669"/>
    <property type="project" value="TreeGrafter"/>
</dbReference>
<dbReference type="InterPro" id="IPR012340">
    <property type="entry name" value="NA-bd_OB-fold"/>
</dbReference>
<dbReference type="InterPro" id="IPR006195">
    <property type="entry name" value="aa-tRNA-synth_II"/>
</dbReference>
<dbReference type="InterPro" id="IPR004115">
    <property type="entry name" value="GAD-like_sf"/>
</dbReference>
<dbReference type="AlphaFoldDB" id="A0A9W3BGU0"/>
<dbReference type="PANTHER" id="PTHR22594:SF5">
    <property type="entry name" value="ASPARTATE--TRNA LIGASE, MITOCHONDRIAL"/>
    <property type="match status" value="1"/>
</dbReference>
<dbReference type="InterPro" id="IPR002312">
    <property type="entry name" value="Asp/Asn-tRNA-synth_IIb"/>
</dbReference>
<gene>
    <name evidence="9" type="primary">LOC106061035</name>
</gene>
<dbReference type="GO" id="GO:0003676">
    <property type="term" value="F:nucleic acid binding"/>
    <property type="evidence" value="ECO:0007669"/>
    <property type="project" value="InterPro"/>
</dbReference>
<protein>
    <submittedName>
        <fullName evidence="9">Aspartate--tRNA ligase, mitochondrial-like</fullName>
    </submittedName>
</protein>
<keyword evidence="3" id="KW-0547">Nucleotide-binding</keyword>
<dbReference type="OMA" id="LCGWVDR"/>
<dbReference type="GeneID" id="106061035"/>
<evidence type="ECO:0000313" key="9">
    <source>
        <dbReference type="RefSeq" id="XP_055898658.1"/>
    </source>
</evidence>
<evidence type="ECO:0000256" key="6">
    <source>
        <dbReference type="ARBA" id="ARBA00023146"/>
    </source>
</evidence>
<reference evidence="9" key="1">
    <citation type="submission" date="2025-08" db="UniProtKB">
        <authorList>
            <consortium name="RefSeq"/>
        </authorList>
    </citation>
    <scope>IDENTIFICATION</scope>
</reference>
<dbReference type="InterPro" id="IPR004524">
    <property type="entry name" value="Asp-tRNA-ligase_1"/>
</dbReference>
<dbReference type="RefSeq" id="XP_055898658.1">
    <property type="nucleotide sequence ID" value="XM_056042683.1"/>
</dbReference>
<dbReference type="SUPFAM" id="SSF50249">
    <property type="entry name" value="Nucleic acid-binding proteins"/>
    <property type="match status" value="1"/>
</dbReference>
<dbReference type="CDD" id="cd04317">
    <property type="entry name" value="EcAspRS_like_N"/>
    <property type="match status" value="1"/>
</dbReference>
<sequence>MNVLTNISLLNNFNKFCLRLFRNLRTAPTETSFTNRSHLCGELRSHNAGENVTLCGWLQFHRLNGAFIVLRDWCGSVQLILPKNIIEEYKSLPLESVLEVKGTVSLRPQGLENKKMATGDIEVNVSELKLLNMCMSSLPFEVQSFNQVKESLRIKHRYLELRLPHLQQVLRLRSKFVMSVRDYLANKNGFVEVETPTLFRRTPGGAREFVVPTHTPGKFYSLPQSPQQFKQLLMVGALDRYFQIARCYRDEGTKPDRQPEFTQIDLEMSFVDQEGVISLIEDMLQEAWPEECGPITLPFPRLNYHEVITSYGVDKPDLRFQWKILHLKPEHFDSVQGIFQKYLTSEGLTLQVLRIPEGAKHLSNKEVEEIKTASSLKVADDSVKVFQCKIKEDGSWSSGLSRHLDDTSRCRINSLSGAEPGDLLIFAGGPKFNPHLILGQIRLNTANLLESKGIKVREDGFQFLWVDNFPLFLPKENGGEGLESAHHPFTAPHSEDLNHLYSKPELVRGQHYDLVLNGNEIGGGSIRIHDSKLQRYILSDILKEDISELEHLLFALDCGAPPHGGIALGLDRLIAIMCKKDSIRDVIAFPKIMGGKDPLSDSPASISQADMDYYHLKLKTQDGHSE</sequence>
<dbReference type="SUPFAM" id="SSF55681">
    <property type="entry name" value="Class II aaRS and biotin synthetases"/>
    <property type="match status" value="1"/>
</dbReference>
<dbReference type="InterPro" id="IPR045864">
    <property type="entry name" value="aa-tRNA-synth_II/BPL/LPL"/>
</dbReference>
<keyword evidence="5" id="KW-0648">Protein biosynthesis</keyword>
<dbReference type="GO" id="GO:0005524">
    <property type="term" value="F:ATP binding"/>
    <property type="evidence" value="ECO:0007669"/>
    <property type="project" value="UniProtKB-KW"/>
</dbReference>
<proteinExistence type="inferred from homology"/>
<evidence type="ECO:0000256" key="5">
    <source>
        <dbReference type="ARBA" id="ARBA00022917"/>
    </source>
</evidence>
<dbReference type="InterPro" id="IPR004364">
    <property type="entry name" value="Aa-tRNA-synt_II"/>
</dbReference>
<keyword evidence="4" id="KW-0067">ATP-binding</keyword>
<dbReference type="SUPFAM" id="SSF55261">
    <property type="entry name" value="GAD domain-like"/>
    <property type="match status" value="1"/>
</dbReference>
<dbReference type="GO" id="GO:0006422">
    <property type="term" value="P:aspartyl-tRNA aminoacylation"/>
    <property type="evidence" value="ECO:0007669"/>
    <property type="project" value="TreeGrafter"/>
</dbReference>
<evidence type="ECO:0000256" key="4">
    <source>
        <dbReference type="ARBA" id="ARBA00022840"/>
    </source>
</evidence>
<keyword evidence="8" id="KW-1185">Reference proteome</keyword>
<dbReference type="HAMAP" id="MF_00044">
    <property type="entry name" value="Asp_tRNA_synth_type1"/>
    <property type="match status" value="1"/>
</dbReference>
<evidence type="ECO:0000256" key="2">
    <source>
        <dbReference type="ARBA" id="ARBA00022598"/>
    </source>
</evidence>
<dbReference type="GO" id="GO:0005739">
    <property type="term" value="C:mitochondrion"/>
    <property type="evidence" value="ECO:0007669"/>
    <property type="project" value="TreeGrafter"/>
</dbReference>
<dbReference type="NCBIfam" id="NF001750">
    <property type="entry name" value="PRK00476.1"/>
    <property type="match status" value="1"/>
</dbReference>
<evidence type="ECO:0000256" key="1">
    <source>
        <dbReference type="ARBA" id="ARBA00006303"/>
    </source>
</evidence>
<name>A0A9W3BGU0_BIOGL</name>
<dbReference type="PRINTS" id="PR01042">
    <property type="entry name" value="TRNASYNTHASP"/>
</dbReference>
<dbReference type="Gene3D" id="2.40.50.140">
    <property type="entry name" value="Nucleic acid-binding proteins"/>
    <property type="match status" value="1"/>
</dbReference>
<keyword evidence="6" id="KW-0030">Aminoacyl-tRNA synthetase</keyword>
<comment type="similarity">
    <text evidence="1">Belongs to the class-II aminoacyl-tRNA synthetase family. Type 1 subfamily.</text>
</comment>